<organism evidence="2 3">
    <name type="scientific">Thalassobacterium sedimentorum</name>
    <dbReference type="NCBI Taxonomy" id="3041258"/>
    <lineage>
        <taxon>Bacteria</taxon>
        <taxon>Pseudomonadati</taxon>
        <taxon>Verrucomicrobiota</taxon>
        <taxon>Opitutia</taxon>
        <taxon>Puniceicoccales</taxon>
        <taxon>Coraliomargaritaceae</taxon>
        <taxon>Thalassobacterium</taxon>
    </lineage>
</organism>
<comment type="caution">
    <text evidence="2">The sequence shown here is derived from an EMBL/GenBank/DDBJ whole genome shotgun (WGS) entry which is preliminary data.</text>
</comment>
<proteinExistence type="predicted"/>
<sequence length="314" mass="32946">MKNLISSATCLLALAHSMPAAQSVSSGGDYTLLHAPAGDANGGGQVSSASQSIVAQVTVGDMFSGGVSHVTVSDFQSKHNFTGQLYDVKSIEVSASSTTVDEGSTGQISAIATYDDATTLSLAGTTGTQWGIETGIAAIDISTGTITADTVYEDVLTTVEVTREGVVGALPLTILNIDVDNFAQYGGDAIDDDWQVHYFGLPPNANAAPDANFDNDPHDNYFEFLSGFDPTDAADFFQVTVEGFTAESTLAIKLNKVIPGRLYTVKSSPDLGQSVPFATTESPFLVVDEAVDHVFEDTDATLEAKFYTVEISLP</sequence>
<evidence type="ECO:0000313" key="2">
    <source>
        <dbReference type="EMBL" id="MDQ8195823.1"/>
    </source>
</evidence>
<reference evidence="2 3" key="1">
    <citation type="submission" date="2023-04" db="EMBL/GenBank/DDBJ databases">
        <title>A novel bacteria isolated from coastal sediment.</title>
        <authorList>
            <person name="Liu X.-J."/>
            <person name="Du Z.-J."/>
        </authorList>
    </citation>
    <scope>NUCLEOTIDE SEQUENCE [LARGE SCALE GENOMIC DNA]</scope>
    <source>
        <strain evidence="2 3">SDUM461004</strain>
    </source>
</reference>
<accession>A0ABU1AM12</accession>
<dbReference type="Proteomes" id="UP001243717">
    <property type="component" value="Unassembled WGS sequence"/>
</dbReference>
<keyword evidence="1" id="KW-0732">Signal</keyword>
<gene>
    <name evidence="2" type="ORF">QEH59_15425</name>
</gene>
<name>A0ABU1AM12_9BACT</name>
<feature type="signal peptide" evidence="1">
    <location>
        <begin position="1"/>
        <end position="21"/>
    </location>
</feature>
<evidence type="ECO:0000313" key="3">
    <source>
        <dbReference type="Proteomes" id="UP001243717"/>
    </source>
</evidence>
<feature type="chain" id="PRO_5046785048" evidence="1">
    <location>
        <begin position="22"/>
        <end position="314"/>
    </location>
</feature>
<dbReference type="Gene3D" id="2.60.40.1080">
    <property type="match status" value="1"/>
</dbReference>
<dbReference type="EMBL" id="JARXIC010000034">
    <property type="protein sequence ID" value="MDQ8195823.1"/>
    <property type="molecule type" value="Genomic_DNA"/>
</dbReference>
<evidence type="ECO:0000256" key="1">
    <source>
        <dbReference type="SAM" id="SignalP"/>
    </source>
</evidence>
<dbReference type="RefSeq" id="WP_308986272.1">
    <property type="nucleotide sequence ID" value="NZ_JARXIC010000034.1"/>
</dbReference>
<protein>
    <submittedName>
        <fullName evidence="2">Uncharacterized protein</fullName>
    </submittedName>
</protein>
<keyword evidence="3" id="KW-1185">Reference proteome</keyword>